<evidence type="ECO:0000313" key="2">
    <source>
        <dbReference type="Proteomes" id="UP001165189"/>
    </source>
</evidence>
<dbReference type="EMBL" id="BSYB01000067">
    <property type="protein sequence ID" value="GMG53227.1"/>
    <property type="molecule type" value="Genomic_DNA"/>
</dbReference>
<organism evidence="1 2">
    <name type="scientific">Aspergillus oryzae var. brunneus</name>
    <dbReference type="NCBI Taxonomy" id="332754"/>
    <lineage>
        <taxon>Eukaryota</taxon>
        <taxon>Fungi</taxon>
        <taxon>Dikarya</taxon>
        <taxon>Ascomycota</taxon>
        <taxon>Pezizomycotina</taxon>
        <taxon>Eurotiomycetes</taxon>
        <taxon>Eurotiomycetidae</taxon>
        <taxon>Eurotiales</taxon>
        <taxon>Aspergillaceae</taxon>
        <taxon>Aspergillus</taxon>
        <taxon>Aspergillus subgen. Circumdati</taxon>
    </lineage>
</organism>
<dbReference type="InterPro" id="IPR016007">
    <property type="entry name" value="Alpha_rhamnosid"/>
</dbReference>
<keyword evidence="2" id="KW-1185">Reference proteome</keyword>
<sequence length="133" mass="15503">MEFTRCGIHGFHEVIGIDTDEIRFFWALHADKEYARQTAYRVVVSTDRDNLQSQGVCWDSGRVESDAQRNIKCTPNQPFQSTTFHYWKVTVWDENDIPCESPVNEFYTSYPRSSGLLPPYSMNQTYVSIPSRH</sequence>
<dbReference type="PANTHER" id="PTHR33307:SF11">
    <property type="entry name" value="ALPHA-L-RHAMNOSIDASE"/>
    <property type="match status" value="1"/>
</dbReference>
<comment type="caution">
    <text evidence="1">The sequence shown here is derived from an EMBL/GenBank/DDBJ whole genome shotgun (WGS) entry which is preliminary data.</text>
</comment>
<accession>A0ABQ6LDE7</accession>
<dbReference type="Pfam" id="PF25788">
    <property type="entry name" value="Ig_Rha78A_N"/>
    <property type="match status" value="1"/>
</dbReference>
<evidence type="ECO:0000313" key="1">
    <source>
        <dbReference type="EMBL" id="GMG53227.1"/>
    </source>
</evidence>
<dbReference type="PANTHER" id="PTHR33307">
    <property type="entry name" value="ALPHA-RHAMNOSIDASE (EUROFUNG)"/>
    <property type="match status" value="1"/>
</dbReference>
<name>A0ABQ6LDE7_ASPOZ</name>
<reference evidence="1" key="1">
    <citation type="submission" date="2023-04" db="EMBL/GenBank/DDBJ databases">
        <title>Aspergillus oryzae var. brunneus NBRC 4377.</title>
        <authorList>
            <person name="Ichikawa N."/>
            <person name="Sato H."/>
            <person name="Tonouchi N."/>
        </authorList>
    </citation>
    <scope>NUCLEOTIDE SEQUENCE</scope>
    <source>
        <strain evidence="1">NBRC 4377</strain>
    </source>
</reference>
<protein>
    <submittedName>
        <fullName evidence="1">Unnamed protein product</fullName>
    </submittedName>
</protein>
<proteinExistence type="predicted"/>
<dbReference type="InterPro" id="IPR013783">
    <property type="entry name" value="Ig-like_fold"/>
</dbReference>
<dbReference type="Proteomes" id="UP001165189">
    <property type="component" value="Unassembled WGS sequence"/>
</dbReference>
<dbReference type="Gene3D" id="2.60.40.10">
    <property type="entry name" value="Immunoglobulins"/>
    <property type="match status" value="1"/>
</dbReference>
<gene>
    <name evidence="1" type="ORF">Aory05_001153500</name>
</gene>